<feature type="region of interest" description="Disordered" evidence="1">
    <location>
        <begin position="64"/>
        <end position="138"/>
    </location>
</feature>
<dbReference type="OrthoDB" id="3545040at2759"/>
<feature type="compositionally biased region" description="Polar residues" evidence="1">
    <location>
        <begin position="338"/>
        <end position="352"/>
    </location>
</feature>
<name>G2XXE3_BOTF4</name>
<feature type="region of interest" description="Disordered" evidence="1">
    <location>
        <begin position="325"/>
        <end position="359"/>
    </location>
</feature>
<feature type="region of interest" description="Disordered" evidence="1">
    <location>
        <begin position="376"/>
        <end position="414"/>
    </location>
</feature>
<feature type="region of interest" description="Disordered" evidence="1">
    <location>
        <begin position="578"/>
        <end position="648"/>
    </location>
</feature>
<dbReference type="HOGENOM" id="CLU_309717_0_0_1"/>
<feature type="compositionally biased region" description="Low complexity" evidence="1">
    <location>
        <begin position="95"/>
        <end position="107"/>
    </location>
</feature>
<feature type="compositionally biased region" description="Polar residues" evidence="1">
    <location>
        <begin position="381"/>
        <end position="392"/>
    </location>
</feature>
<evidence type="ECO:0000256" key="1">
    <source>
        <dbReference type="SAM" id="MobiDB-lite"/>
    </source>
</evidence>
<feature type="compositionally biased region" description="Low complexity" evidence="1">
    <location>
        <begin position="599"/>
        <end position="617"/>
    </location>
</feature>
<feature type="compositionally biased region" description="Polar residues" evidence="1">
    <location>
        <begin position="625"/>
        <end position="640"/>
    </location>
</feature>
<feature type="compositionally biased region" description="Polar residues" evidence="1">
    <location>
        <begin position="123"/>
        <end position="137"/>
    </location>
</feature>
<feature type="compositionally biased region" description="Low complexity" evidence="1">
    <location>
        <begin position="578"/>
        <end position="589"/>
    </location>
</feature>
<feature type="compositionally biased region" description="Basic and acidic residues" evidence="1">
    <location>
        <begin position="399"/>
        <end position="408"/>
    </location>
</feature>
<dbReference type="InParanoid" id="G2XXE3"/>
<dbReference type="InterPro" id="IPR022190">
    <property type="entry name" value="DUF3716"/>
</dbReference>
<gene>
    <name evidence="2" type="ORF">BofuT4_P009380.1</name>
</gene>
<protein>
    <submittedName>
        <fullName evidence="2">Uncharacterized protein</fullName>
    </submittedName>
</protein>
<accession>G2XXE3</accession>
<proteinExistence type="predicted"/>
<feature type="region of interest" description="Disordered" evidence="1">
    <location>
        <begin position="817"/>
        <end position="845"/>
    </location>
</feature>
<feature type="compositionally biased region" description="Polar residues" evidence="1">
    <location>
        <begin position="493"/>
        <end position="502"/>
    </location>
</feature>
<organism evidence="2 3">
    <name type="scientific">Botryotinia fuckeliana (strain T4)</name>
    <name type="common">Noble rot fungus</name>
    <name type="synonym">Botrytis cinerea</name>
    <dbReference type="NCBI Taxonomy" id="999810"/>
    <lineage>
        <taxon>Eukaryota</taxon>
        <taxon>Fungi</taxon>
        <taxon>Dikarya</taxon>
        <taxon>Ascomycota</taxon>
        <taxon>Pezizomycotina</taxon>
        <taxon>Leotiomycetes</taxon>
        <taxon>Helotiales</taxon>
        <taxon>Sclerotiniaceae</taxon>
        <taxon>Botrytis</taxon>
    </lineage>
</organism>
<dbReference type="AlphaFoldDB" id="G2XXE3"/>
<feature type="compositionally biased region" description="Low complexity" evidence="1">
    <location>
        <begin position="67"/>
        <end position="78"/>
    </location>
</feature>
<dbReference type="Pfam" id="PF12511">
    <property type="entry name" value="DUF3716"/>
    <property type="match status" value="1"/>
</dbReference>
<dbReference type="Proteomes" id="UP000008177">
    <property type="component" value="Unplaced contigs"/>
</dbReference>
<reference evidence="3" key="1">
    <citation type="journal article" date="2011" name="PLoS Genet.">
        <title>Genomic analysis of the necrotrophic fungal pathogens Sclerotinia sclerotiorum and Botrytis cinerea.</title>
        <authorList>
            <person name="Amselem J."/>
            <person name="Cuomo C.A."/>
            <person name="van Kan J.A."/>
            <person name="Viaud M."/>
            <person name="Benito E.P."/>
            <person name="Couloux A."/>
            <person name="Coutinho P.M."/>
            <person name="de Vries R.P."/>
            <person name="Dyer P.S."/>
            <person name="Fillinger S."/>
            <person name="Fournier E."/>
            <person name="Gout L."/>
            <person name="Hahn M."/>
            <person name="Kohn L."/>
            <person name="Lapalu N."/>
            <person name="Plummer K.M."/>
            <person name="Pradier J.M."/>
            <person name="Quevillon E."/>
            <person name="Sharon A."/>
            <person name="Simon A."/>
            <person name="ten Have A."/>
            <person name="Tudzynski B."/>
            <person name="Tudzynski P."/>
            <person name="Wincker P."/>
            <person name="Andrew M."/>
            <person name="Anthouard V."/>
            <person name="Beever R.E."/>
            <person name="Beffa R."/>
            <person name="Benoit I."/>
            <person name="Bouzid O."/>
            <person name="Brault B."/>
            <person name="Chen Z."/>
            <person name="Choquer M."/>
            <person name="Collemare J."/>
            <person name="Cotton P."/>
            <person name="Danchin E.G."/>
            <person name="Da Silva C."/>
            <person name="Gautier A."/>
            <person name="Giraud C."/>
            <person name="Giraud T."/>
            <person name="Gonzalez C."/>
            <person name="Grossetete S."/>
            <person name="Guldener U."/>
            <person name="Henrissat B."/>
            <person name="Howlett B.J."/>
            <person name="Kodira C."/>
            <person name="Kretschmer M."/>
            <person name="Lappartient A."/>
            <person name="Leroch M."/>
            <person name="Levis C."/>
            <person name="Mauceli E."/>
            <person name="Neuveglise C."/>
            <person name="Oeser B."/>
            <person name="Pearson M."/>
            <person name="Poulain J."/>
            <person name="Poussereau N."/>
            <person name="Quesneville H."/>
            <person name="Rascle C."/>
            <person name="Schumacher J."/>
            <person name="Segurens B."/>
            <person name="Sexton A."/>
            <person name="Silva E."/>
            <person name="Sirven C."/>
            <person name="Soanes D.M."/>
            <person name="Talbot N.J."/>
            <person name="Templeton M."/>
            <person name="Yandava C."/>
            <person name="Yarden O."/>
            <person name="Zeng Q."/>
            <person name="Rollins J.A."/>
            <person name="Lebrun M.H."/>
            <person name="Dickman M."/>
        </authorList>
    </citation>
    <scope>NUCLEOTIDE SEQUENCE [LARGE SCALE GENOMIC DNA]</scope>
    <source>
        <strain evidence="3">T4</strain>
    </source>
</reference>
<dbReference type="EMBL" id="FQ790275">
    <property type="protein sequence ID" value="CCD45221.1"/>
    <property type="molecule type" value="Genomic_DNA"/>
</dbReference>
<evidence type="ECO:0000313" key="3">
    <source>
        <dbReference type="Proteomes" id="UP000008177"/>
    </source>
</evidence>
<feature type="region of interest" description="Disordered" evidence="1">
    <location>
        <begin position="470"/>
        <end position="504"/>
    </location>
</feature>
<sequence>MLTSLSKRQTSANIVKITTELHETISRMSYNHNGEDDLSWYTNQQVSHPIAASTSNDVNSGVKVAASTDTTSSSPNPTKFQAEWPYENSQHVDGSSQDWYSTSDSSQNTHASAFLPQMPRSPGQHSSDVNNFDTQGSGELPNVTGLGIYSTPDEILYNPSLQNAFGSDSYSVPQQDTLVGEFLDDCNVDATATGFGTPVPSRYQTDNNLSVGSDNPADIQSSAQAENSLFGTSTQFASSTQSVEVSQQESMPQGEQYQAGFSNGATIAHPNRPLSAPPAGNWVLEQGVSYTATGLGIQLPLNSLPTATLQNVPLAYPGNWQYDGQSTGPAIDSDVPLAQQSNGTQNASSDTLGDNLCQDPGTIQEAQLQQQLSQIDGSGQNTLPGARQQSDVSSTRSPIRSDRRRHSDPPSVPIRDTMELQQGVQIQSQFSEQAAQCQTTFIDASRAHQQGGALNEGTLGDVRSRRLGETYPVPAQELHTTDPPPTGVRTEPRQISQNQAASQPDRVVQQINAHPTTVPEFHGSQPGVGPHTTFAYPERSHQNTFQQPTTQYTQAAITSGSAKLTEIARPSLQLVTTAPPAMTPQQPTQGEKQPRQPGRQSDQSSTSSVPQSQRVPQRGPPRVQISPQANSPQAQGNDSQPRIPKSRFDCTLPSRLEHKTAAFANVEPAEDFVKTVSKMPFLDRVACIDRLMREDLFKDYLKPHLFRVYNTGREDGLKFALERRSKGPLHGIIETTEINHERQSIKWKTKFDNMQIKNERRKRELAACKTSGGMTTDTSENLGVAPSGIKRSHQTLASAQDSHYEIDDDEMIESVNGSDDQSFVHLRNSPKKPRTSGPASSGLRPSNITDKFCSHAVENIPFLPDPIHSQLRSLSIEQLIIPVQKYINQNGEIADTNVEHWRACAGQAAGTEMEQEMACTHCADHVQDGSVPFASCVIIGATIPAGKHFKGACMNCVYLGKDQDCSLRRGESEETEAQ</sequence>
<evidence type="ECO:0000313" key="2">
    <source>
        <dbReference type="EMBL" id="CCD45221.1"/>
    </source>
</evidence>